<dbReference type="InterPro" id="IPR046865">
    <property type="entry name" value="FapA_b_solenoid"/>
</dbReference>
<reference evidence="3 4" key="1">
    <citation type="journal article" date="2014" name="Syst. Appl. Microbiol.">
        <title>Complete genomes of freshwater sulfur oxidizers Sulfuricella denitrificans skB26 and Sulfuritalea hydrogenivorans sk43H: genetic insights into the sulfur oxidation pathway of betaproteobacteria.</title>
        <authorList>
            <person name="Watanabe T."/>
            <person name="Kojima H."/>
            <person name="Fukui M."/>
        </authorList>
    </citation>
    <scope>NUCLEOTIDE SEQUENCE [LARGE SCALE GENOMIC DNA]</scope>
    <source>
        <strain evidence="3">DSM22779</strain>
    </source>
</reference>
<dbReference type="PANTHER" id="PTHR38032">
    <property type="entry name" value="POLYMERASE-RELATED"/>
    <property type="match status" value="1"/>
</dbReference>
<organism evidence="3 4">
    <name type="scientific">Sulfuritalea hydrogenivorans sk43H</name>
    <dbReference type="NCBI Taxonomy" id="1223802"/>
    <lineage>
        <taxon>Bacteria</taxon>
        <taxon>Pseudomonadati</taxon>
        <taxon>Pseudomonadota</taxon>
        <taxon>Betaproteobacteria</taxon>
        <taxon>Nitrosomonadales</taxon>
        <taxon>Sterolibacteriaceae</taxon>
        <taxon>Sulfuritalea</taxon>
    </lineage>
</organism>
<gene>
    <name evidence="3" type="ORF">SUTH_00619</name>
</gene>
<dbReference type="EMBL" id="AP012547">
    <property type="protein sequence ID" value="BAO28433.1"/>
    <property type="molecule type" value="Genomic_DNA"/>
</dbReference>
<sequence length="542" mass="56765">MGTEQQRGAGLSFRLDTEVRALIATVVPDPAAQPVDEAWLIARLAELGFGGLHYLPTAGMLLLAKYNTGGTVTVKLAEQVDAGMHIAISPDGLAAHLDIVPAQGGAGVTREAVLAALTEQGIEQGILDEAIAAAIAAGSAQRVVVAIGRAPVHGSDGRFESLLPEVRSRVPRVDESGHTDYRDMGEILVVHPGDKLMLRHPATTGRDGVTLRGEPIPPKPGKDMMYSANLAGTTFAPENPDLLLAAISGQPVVVKGGMIVEPLYKVDEVGTASGNIDFDGSVVVHGEVGAGMTVRATGDIEVGGVVESATLEAGGSIVIKGGAIGSLGRKSGAEHRIKCGGCFTAAFAQQAAIEAGDSIFIDDVAMQCELTAHNHIRVGNQKRGHIIGGKAQATLSITAKVIGSPNRVATRLEIGVNPSMHKQLLEMAKDRDGKENQLLEISKLLDFAHKNPGKVRPEMIEKARTTAGALGEAIAAMREEQDVLTKKIELSLQSRVIAEQAIYEGAEVLMGNQRHRVVGEQGACAIGLTEHGLARMPLEDKA</sequence>
<evidence type="ECO:0000256" key="1">
    <source>
        <dbReference type="SAM" id="MobiDB-lite"/>
    </source>
</evidence>
<evidence type="ECO:0000313" key="3">
    <source>
        <dbReference type="EMBL" id="BAO28433.1"/>
    </source>
</evidence>
<dbReference type="Pfam" id="PF20250">
    <property type="entry name" value="FapA_N"/>
    <property type="match status" value="1"/>
</dbReference>
<dbReference type="HOGENOM" id="CLU_026157_0_1_4"/>
<dbReference type="Pfam" id="PF03961">
    <property type="entry name" value="FapA"/>
    <property type="match status" value="1"/>
</dbReference>
<accession>W0SFF6</accession>
<protein>
    <recommendedName>
        <fullName evidence="2">Flagellar Assembly Protein A N-terminal region domain-containing protein</fullName>
    </recommendedName>
</protein>
<dbReference type="STRING" id="1223802.SUTH_00619"/>
<dbReference type="InterPro" id="IPR046866">
    <property type="entry name" value="FapA_N"/>
</dbReference>
<keyword evidence="4" id="KW-1185">Reference proteome</keyword>
<name>W0SFF6_9PROT</name>
<dbReference type="KEGG" id="shd:SUTH_00619"/>
<dbReference type="PANTHER" id="PTHR38032:SF1">
    <property type="entry name" value="RNA-BINDING PROTEIN KHPB N-TERMINAL DOMAIN-CONTAINING PROTEIN"/>
    <property type="match status" value="1"/>
</dbReference>
<dbReference type="OrthoDB" id="5807941at2"/>
<feature type="region of interest" description="Disordered" evidence="1">
    <location>
        <begin position="199"/>
        <end position="221"/>
    </location>
</feature>
<dbReference type="Proteomes" id="UP000031637">
    <property type="component" value="Chromosome"/>
</dbReference>
<proteinExistence type="predicted"/>
<evidence type="ECO:0000259" key="2">
    <source>
        <dbReference type="Pfam" id="PF20250"/>
    </source>
</evidence>
<dbReference type="RefSeq" id="WP_041096997.1">
    <property type="nucleotide sequence ID" value="NZ_AP012547.1"/>
</dbReference>
<evidence type="ECO:0000313" key="4">
    <source>
        <dbReference type="Proteomes" id="UP000031637"/>
    </source>
</evidence>
<dbReference type="InterPro" id="IPR005646">
    <property type="entry name" value="FapA"/>
</dbReference>
<dbReference type="AlphaFoldDB" id="W0SFF6"/>
<feature type="domain" description="Flagellar Assembly Protein A N-terminal region" evidence="2">
    <location>
        <begin position="85"/>
        <end position="255"/>
    </location>
</feature>